<comment type="caution">
    <text evidence="5">The sequence shown here is derived from an EMBL/GenBank/DDBJ whole genome shotgun (WGS) entry which is preliminary data.</text>
</comment>
<dbReference type="PANTHER" id="PTHR43280">
    <property type="entry name" value="ARAC-FAMILY TRANSCRIPTIONAL REGULATOR"/>
    <property type="match status" value="1"/>
</dbReference>
<dbReference type="InterPro" id="IPR018062">
    <property type="entry name" value="HTH_AraC-typ_CS"/>
</dbReference>
<keyword evidence="2" id="KW-0238">DNA-binding</keyword>
<keyword evidence="6" id="KW-1185">Reference proteome</keyword>
<evidence type="ECO:0000259" key="4">
    <source>
        <dbReference type="PROSITE" id="PS01124"/>
    </source>
</evidence>
<dbReference type="PANTHER" id="PTHR43280:SF2">
    <property type="entry name" value="HTH-TYPE TRANSCRIPTIONAL REGULATOR EXSA"/>
    <property type="match status" value="1"/>
</dbReference>
<dbReference type="Proteomes" id="UP001596109">
    <property type="component" value="Unassembled WGS sequence"/>
</dbReference>
<accession>A0ABW0THL5</accession>
<dbReference type="SMART" id="SM00342">
    <property type="entry name" value="HTH_ARAC"/>
    <property type="match status" value="1"/>
</dbReference>
<evidence type="ECO:0000256" key="2">
    <source>
        <dbReference type="ARBA" id="ARBA00023125"/>
    </source>
</evidence>
<dbReference type="InterPro" id="IPR018060">
    <property type="entry name" value="HTH_AraC"/>
</dbReference>
<dbReference type="RefSeq" id="WP_381431172.1">
    <property type="nucleotide sequence ID" value="NZ_JBHSNO010000005.1"/>
</dbReference>
<evidence type="ECO:0000313" key="6">
    <source>
        <dbReference type="Proteomes" id="UP001596109"/>
    </source>
</evidence>
<evidence type="ECO:0000256" key="1">
    <source>
        <dbReference type="ARBA" id="ARBA00023015"/>
    </source>
</evidence>
<keyword evidence="1" id="KW-0805">Transcription regulation</keyword>
<dbReference type="PROSITE" id="PS00041">
    <property type="entry name" value="HTH_ARAC_FAMILY_1"/>
    <property type="match status" value="1"/>
</dbReference>
<reference evidence="6" key="1">
    <citation type="journal article" date="2019" name="Int. J. Syst. Evol. Microbiol.">
        <title>The Global Catalogue of Microorganisms (GCM) 10K type strain sequencing project: providing services to taxonomists for standard genome sequencing and annotation.</title>
        <authorList>
            <consortium name="The Broad Institute Genomics Platform"/>
            <consortium name="The Broad Institute Genome Sequencing Center for Infectious Disease"/>
            <person name="Wu L."/>
            <person name="Ma J."/>
        </authorList>
    </citation>
    <scope>NUCLEOTIDE SEQUENCE [LARGE SCALE GENOMIC DNA]</scope>
    <source>
        <strain evidence="6">CGMCC 4.1434</strain>
    </source>
</reference>
<dbReference type="Pfam" id="PF12833">
    <property type="entry name" value="HTH_18"/>
    <property type="match status" value="1"/>
</dbReference>
<dbReference type="PROSITE" id="PS01124">
    <property type="entry name" value="HTH_ARAC_FAMILY_2"/>
    <property type="match status" value="1"/>
</dbReference>
<sequence>MNDKYYQPVDKGIQAIHNINQSNIMECQHFHDSYEVHFTVSDNLKFIIDNELYEAPKGSVFIIDSFVPHMTLVPDGAWFERYTIHIKPEVIEALNTFSDYDLVDLFDFKEMGNACHIKLDQHGILMFESLLSRQIDYLRADYFGAEVFQKLTLTEILFYLLRMRKEGVSQQAHGVSDENYKLAKKIIDYILDNLELDLNLDVISSTFFRSKSTINRIFKQYCGTTVNQFISSRRIYRACELLKENIPVFIVCEKSGFTDYNHFIRVFKKYVGITPKQYALQHLHTKTPTDIKKQLNKQK</sequence>
<dbReference type="InterPro" id="IPR009057">
    <property type="entry name" value="Homeodomain-like_sf"/>
</dbReference>
<name>A0ABW0THL5_9BACL</name>
<evidence type="ECO:0000313" key="5">
    <source>
        <dbReference type="EMBL" id="MFC5588133.1"/>
    </source>
</evidence>
<proteinExistence type="predicted"/>
<dbReference type="SUPFAM" id="SSF46689">
    <property type="entry name" value="Homeodomain-like"/>
    <property type="match status" value="2"/>
</dbReference>
<dbReference type="InterPro" id="IPR037923">
    <property type="entry name" value="HTH-like"/>
</dbReference>
<keyword evidence="3" id="KW-0804">Transcription</keyword>
<dbReference type="SUPFAM" id="SSF51215">
    <property type="entry name" value="Regulatory protein AraC"/>
    <property type="match status" value="1"/>
</dbReference>
<dbReference type="Gene3D" id="1.10.10.60">
    <property type="entry name" value="Homeodomain-like"/>
    <property type="match status" value="2"/>
</dbReference>
<gene>
    <name evidence="5" type="ORF">ACFPRA_04520</name>
</gene>
<organism evidence="5 6">
    <name type="scientific">Sporosarcina soli</name>
    <dbReference type="NCBI Taxonomy" id="334736"/>
    <lineage>
        <taxon>Bacteria</taxon>
        <taxon>Bacillati</taxon>
        <taxon>Bacillota</taxon>
        <taxon>Bacilli</taxon>
        <taxon>Bacillales</taxon>
        <taxon>Caryophanaceae</taxon>
        <taxon>Sporosarcina</taxon>
    </lineage>
</organism>
<evidence type="ECO:0000256" key="3">
    <source>
        <dbReference type="ARBA" id="ARBA00023163"/>
    </source>
</evidence>
<protein>
    <submittedName>
        <fullName evidence="5">Helix-turn-helix domain-containing protein</fullName>
    </submittedName>
</protein>
<dbReference type="EMBL" id="JBHSNO010000005">
    <property type="protein sequence ID" value="MFC5588133.1"/>
    <property type="molecule type" value="Genomic_DNA"/>
</dbReference>
<feature type="domain" description="HTH araC/xylS-type" evidence="4">
    <location>
        <begin position="184"/>
        <end position="281"/>
    </location>
</feature>